<evidence type="ECO:0000313" key="7">
    <source>
        <dbReference type="Proteomes" id="UP000696280"/>
    </source>
</evidence>
<dbReference type="PROSITE" id="PS50048">
    <property type="entry name" value="ZN2_CY6_FUNGAL_2"/>
    <property type="match status" value="1"/>
</dbReference>
<feature type="compositionally biased region" description="Polar residues" evidence="4">
    <location>
        <begin position="22"/>
        <end position="38"/>
    </location>
</feature>
<dbReference type="SUPFAM" id="SSF57701">
    <property type="entry name" value="Zn2/Cys6 DNA-binding domain"/>
    <property type="match status" value="1"/>
</dbReference>
<feature type="region of interest" description="Disordered" evidence="4">
    <location>
        <begin position="182"/>
        <end position="238"/>
    </location>
</feature>
<dbReference type="InterPro" id="IPR050613">
    <property type="entry name" value="Sec_Metabolite_Reg"/>
</dbReference>
<comment type="subcellular location">
    <subcellularLocation>
        <location evidence="1">Nucleus</location>
    </subcellularLocation>
</comment>
<protein>
    <recommendedName>
        <fullName evidence="5">Zn(2)-C6 fungal-type domain-containing protein</fullName>
    </recommendedName>
</protein>
<evidence type="ECO:0000256" key="2">
    <source>
        <dbReference type="ARBA" id="ARBA00022723"/>
    </source>
</evidence>
<reference evidence="6" key="1">
    <citation type="submission" date="2021-07" db="EMBL/GenBank/DDBJ databases">
        <authorList>
            <person name="Durling M."/>
        </authorList>
    </citation>
    <scope>NUCLEOTIDE SEQUENCE</scope>
</reference>
<dbReference type="Pfam" id="PF00172">
    <property type="entry name" value="Zn_clus"/>
    <property type="match status" value="1"/>
</dbReference>
<dbReference type="InterPro" id="IPR007219">
    <property type="entry name" value="XnlR_reg_dom"/>
</dbReference>
<dbReference type="PROSITE" id="PS00463">
    <property type="entry name" value="ZN2_CY6_FUNGAL_1"/>
    <property type="match status" value="1"/>
</dbReference>
<feature type="region of interest" description="Disordered" evidence="4">
    <location>
        <begin position="79"/>
        <end position="111"/>
    </location>
</feature>
<feature type="compositionally biased region" description="Low complexity" evidence="4">
    <location>
        <begin position="183"/>
        <end position="199"/>
    </location>
</feature>
<dbReference type="PANTHER" id="PTHR31001">
    <property type="entry name" value="UNCHARACTERIZED TRANSCRIPTIONAL REGULATORY PROTEIN"/>
    <property type="match status" value="1"/>
</dbReference>
<evidence type="ECO:0000256" key="1">
    <source>
        <dbReference type="ARBA" id="ARBA00004123"/>
    </source>
</evidence>
<proteinExistence type="predicted"/>
<dbReference type="GO" id="GO:0006351">
    <property type="term" value="P:DNA-templated transcription"/>
    <property type="evidence" value="ECO:0007669"/>
    <property type="project" value="InterPro"/>
</dbReference>
<sequence length="816" mass="92555">MSGKPKRFIGGNTGSPAHRSIGASQQRNNGNNGKQTHSTNRRIRNSPANAEFWQFSPSEPSDFIDYLVSSSSTAQIRQEMSGSEEPQIVEWGPGKTARGRARLPSSRRREPPRLSCNLCRQRKMRCDREHPCGSCSQRGLGLSCAYPPGALRRTDRGVHEPAPTVQDRIHQLEHMVVDLMQKTSASETSYESSPSATPAPLGPLLITNQSNTTPSTRDPTSISSPNLDNGSMQSTRSGTSYVNSAHWAAVLDEITELKEHFEKEMQSSHLPPDSTLFDSTGPQLLLYGPPKHASKQEILASIPDRSIVDRLVSRYFNSFESSAVIHTVQFMKEYEEFWENPLETPAIWLGLLFTLMCLGAQFQKFRLDPGIHLSSNLPTEQNLDQMINTFKERIVQCLILGDYIKGGTYVLETLILYIAVEVFRYKDAEICIWILLGTVVQLAMHMGYYKDPVHFKEMSPFEGEMRKRVWAEVVVLDLGISTQMGLPRLIKQWQTDVGEPLNLQDSDFDTATTCMPASRPETDLTPILYRIVKARMMTAIGHVWDFAADTRLYDYTQVIEMDKELQKSYMSIPDCLKWRSMNHCITDSPQVIIQKIHLDIMFQKAKIVLHRRYMNFSPTKTEYDQSQKSGLDAALKLLEYQSILHEETQPGCQLFQERWRVTSLVNHDFLLATSILCFSLKRSSHENCEELETSVVETVQASLKRSHKVWVNLSNSSKEAQKAADALTVVLGGHQAYLKTETNAFEQIKPSPSYTADHYQQDTVTSFGIRFPIFDFDDWSSPMNEDVFEDFLAPVTAMNEEWQGDEVIMDTRDQIN</sequence>
<feature type="compositionally biased region" description="Polar residues" evidence="4">
    <location>
        <begin position="206"/>
        <end position="238"/>
    </location>
</feature>
<dbReference type="Pfam" id="PF04082">
    <property type="entry name" value="Fungal_trans"/>
    <property type="match status" value="1"/>
</dbReference>
<dbReference type="AlphaFoldDB" id="A0A9N9PXB3"/>
<dbReference type="OrthoDB" id="4934715at2759"/>
<feature type="domain" description="Zn(2)-C6 fungal-type" evidence="5">
    <location>
        <begin position="115"/>
        <end position="146"/>
    </location>
</feature>
<keyword evidence="7" id="KW-1185">Reference proteome</keyword>
<dbReference type="GO" id="GO:0005634">
    <property type="term" value="C:nucleus"/>
    <property type="evidence" value="ECO:0007669"/>
    <property type="project" value="UniProtKB-SubCell"/>
</dbReference>
<evidence type="ECO:0000256" key="4">
    <source>
        <dbReference type="SAM" id="MobiDB-lite"/>
    </source>
</evidence>
<evidence type="ECO:0000313" key="6">
    <source>
        <dbReference type="EMBL" id="CAG8958688.1"/>
    </source>
</evidence>
<dbReference type="GO" id="GO:0003677">
    <property type="term" value="F:DNA binding"/>
    <property type="evidence" value="ECO:0007669"/>
    <property type="project" value="InterPro"/>
</dbReference>
<dbReference type="CDD" id="cd00067">
    <property type="entry name" value="GAL4"/>
    <property type="match status" value="1"/>
</dbReference>
<feature type="region of interest" description="Disordered" evidence="4">
    <location>
        <begin position="1"/>
        <end position="43"/>
    </location>
</feature>
<dbReference type="EMBL" id="CAJVRL010000084">
    <property type="protein sequence ID" value="CAG8958688.1"/>
    <property type="molecule type" value="Genomic_DNA"/>
</dbReference>
<organism evidence="6 7">
    <name type="scientific">Hymenoscyphus fraxineus</name>
    <dbReference type="NCBI Taxonomy" id="746836"/>
    <lineage>
        <taxon>Eukaryota</taxon>
        <taxon>Fungi</taxon>
        <taxon>Dikarya</taxon>
        <taxon>Ascomycota</taxon>
        <taxon>Pezizomycotina</taxon>
        <taxon>Leotiomycetes</taxon>
        <taxon>Helotiales</taxon>
        <taxon>Helotiaceae</taxon>
        <taxon>Hymenoscyphus</taxon>
    </lineage>
</organism>
<dbReference type="InterPro" id="IPR036864">
    <property type="entry name" value="Zn2-C6_fun-type_DNA-bd_sf"/>
</dbReference>
<dbReference type="GO" id="GO:0008270">
    <property type="term" value="F:zinc ion binding"/>
    <property type="evidence" value="ECO:0007669"/>
    <property type="project" value="InterPro"/>
</dbReference>
<dbReference type="CDD" id="cd12148">
    <property type="entry name" value="fungal_TF_MHR"/>
    <property type="match status" value="1"/>
</dbReference>
<gene>
    <name evidence="6" type="ORF">HYFRA_00011530</name>
</gene>
<comment type="caution">
    <text evidence="6">The sequence shown here is derived from an EMBL/GenBank/DDBJ whole genome shotgun (WGS) entry which is preliminary data.</text>
</comment>
<keyword evidence="2" id="KW-0479">Metal-binding</keyword>
<dbReference type="PANTHER" id="PTHR31001:SF74">
    <property type="entry name" value="ZN(II)2CYS6 TRANSCRIPTION FACTOR (EUROFUNG)"/>
    <property type="match status" value="1"/>
</dbReference>
<dbReference type="InterPro" id="IPR001138">
    <property type="entry name" value="Zn2Cys6_DnaBD"/>
</dbReference>
<dbReference type="SMART" id="SM00066">
    <property type="entry name" value="GAL4"/>
    <property type="match status" value="1"/>
</dbReference>
<name>A0A9N9PXB3_9HELO</name>
<keyword evidence="3" id="KW-0539">Nucleus</keyword>
<dbReference type="Proteomes" id="UP000696280">
    <property type="component" value="Unassembled WGS sequence"/>
</dbReference>
<dbReference type="SMART" id="SM00906">
    <property type="entry name" value="Fungal_trans"/>
    <property type="match status" value="1"/>
</dbReference>
<evidence type="ECO:0000259" key="5">
    <source>
        <dbReference type="PROSITE" id="PS50048"/>
    </source>
</evidence>
<evidence type="ECO:0000256" key="3">
    <source>
        <dbReference type="ARBA" id="ARBA00023242"/>
    </source>
</evidence>
<dbReference type="GO" id="GO:0000981">
    <property type="term" value="F:DNA-binding transcription factor activity, RNA polymerase II-specific"/>
    <property type="evidence" value="ECO:0007669"/>
    <property type="project" value="InterPro"/>
</dbReference>
<dbReference type="Gene3D" id="4.10.240.10">
    <property type="entry name" value="Zn(2)-C6 fungal-type DNA-binding domain"/>
    <property type="match status" value="1"/>
</dbReference>
<accession>A0A9N9PXB3</accession>